<keyword evidence="4" id="KW-1185">Reference proteome</keyword>
<dbReference type="OrthoDB" id="1658288at2759"/>
<protein>
    <recommendedName>
        <fullName evidence="2">AAA+ ATPase domain-containing protein</fullName>
    </recommendedName>
</protein>
<evidence type="ECO:0000259" key="2">
    <source>
        <dbReference type="SMART" id="SM00382"/>
    </source>
</evidence>
<gene>
    <name evidence="3" type="ORF">HYH02_014783</name>
</gene>
<dbReference type="SMART" id="SM00028">
    <property type="entry name" value="TPR"/>
    <property type="match status" value="8"/>
</dbReference>
<evidence type="ECO:0000313" key="4">
    <source>
        <dbReference type="Proteomes" id="UP000613740"/>
    </source>
</evidence>
<organism evidence="3 4">
    <name type="scientific">Chlamydomonas schloesseri</name>
    <dbReference type="NCBI Taxonomy" id="2026947"/>
    <lineage>
        <taxon>Eukaryota</taxon>
        <taxon>Viridiplantae</taxon>
        <taxon>Chlorophyta</taxon>
        <taxon>core chlorophytes</taxon>
        <taxon>Chlorophyceae</taxon>
        <taxon>CS clade</taxon>
        <taxon>Chlamydomonadales</taxon>
        <taxon>Chlamydomonadaceae</taxon>
        <taxon>Chlamydomonas</taxon>
    </lineage>
</organism>
<dbReference type="Pfam" id="PF13374">
    <property type="entry name" value="TPR_10"/>
    <property type="match status" value="2"/>
</dbReference>
<dbReference type="SUPFAM" id="SSF52540">
    <property type="entry name" value="P-loop containing nucleoside triphosphate hydrolases"/>
    <property type="match status" value="1"/>
</dbReference>
<dbReference type="SUPFAM" id="SSF48452">
    <property type="entry name" value="TPR-like"/>
    <property type="match status" value="5"/>
</dbReference>
<reference evidence="3" key="1">
    <citation type="journal article" date="2020" name="bioRxiv">
        <title>Comparative genomics of Chlamydomonas.</title>
        <authorList>
            <person name="Craig R.J."/>
            <person name="Hasan A.R."/>
            <person name="Ness R.W."/>
            <person name="Keightley P.D."/>
        </authorList>
    </citation>
    <scope>NUCLEOTIDE SEQUENCE</scope>
    <source>
        <strain evidence="3">CCAP 11/173</strain>
    </source>
</reference>
<dbReference type="Gene3D" id="3.40.50.300">
    <property type="entry name" value="P-loop containing nucleotide triphosphate hydrolases"/>
    <property type="match status" value="1"/>
</dbReference>
<dbReference type="InterPro" id="IPR053137">
    <property type="entry name" value="NLR-like"/>
</dbReference>
<sequence>MLKLGCGASQPAAVATPAAAAPEPNPKAAEAAAAAKKAEEAAAKKAAEAAAAAAAKAAADAEAAKAADAAAVEAARAAAAGGDESGPPPVARSSCLLDVINGTDFEVRDKVKEALPSMSFPVSAAAKEVVTLAQQAAQAYANADNLASLKARAVAGLALLHMFGDLLREAPPPPGAAAAAAAAIGAEPPQDDPQGAPQVAAGMGLHYCVSVFRDVVAGMSALARPYTGRGCVLHMLSADGGAERGAFERLVGELTALADDIMAKAKASRGWVSVSPDMLTRCDDALLTLRLGPSYTDHLGKLQGAVKAAGGLEAVCGGAPGDFLDSALVIQELSLGSKISKDLAAALLAAAADKGPARLLLQPELRLLWRTAFGGRAEVTWAEWWGAFPAAVAQLPGLPGRGMGPLADKLGQLLAEPSAKAAFQRHVLAANNVIPVATGHGAEAAAAAGLSAYALAAAFGAPLTDAAAAGFDDLAGEVAAALTAASVAVEGPYQLPPLPPTHVPRDDVSARVAAELTAAPGGGGGGGGDRCRAAVLVAPPGMGKTTLATEVAWRLVEGGGAGGGVVWVDLAGARTWHDVEARVMVALGLIKDNADGRPRIVSTLRACCSPAKPLLLVVDTVDDALRQPDAAEGLWGLLGDIAGGGGGGGPDGCPGVRLLLCSSASVSLSGGAAIACIEVPPMSPATASKLAAQVCPDLAPAQAARLALATRCLPLATRLAAGLRAEGRLSTRDVEALGRRAAAPRPGGGGAGGSEASPADMTVAIIAGCMTALPTAQQVALLQLSALPPAGAGPDATAAALNLAANPAAAVAGRAALTALTRLGLAGQSTLPGRRTQTVMHSLVRTVAVSALAPALDLTVRPAAEDRVALSLLGSLAGWAKAYGGREGGSSVLAAARAAQPEFAELLALLSRTGPRLSMSGGAAPPPIVSGSAASPEEAAAAAGQRLPLETIVTAAKGFNGDAAELLHGLGALPALEAVCEALSAPAVGLVANRACKVEVANVYRVHALALIAQGKYEEAQAHGNMCITLRTDAAKANPASPAIASANMCLAASFAGMRYYSDAEELLRQSVDICKASLGDKNPHTAWALAALAAALEAQHGAKAAEAEPLYRAALEGRTAAQGPHHPRTIEATLALASGLRTAGRYDEARPLYDAAAAAATRVFGQFHSATATAIAGAAVCADAVAAAAAAGGGAAAARAAVAAAAGTQEAHERADGIMAALRADTGEAAFVKYGRARNLLQQGGAERAAEAEALMRSAVDIAGRALPRDPQGREQPLTLTLWLGHGDALVAAGRAAEAVPVFERALAAKVRVLGTQAHADAAAIARKAAEAALAARRWAAAEPLCRQWLAMAQHGVGMESGEAGDALGAYAACLTGQGRHPSAEPLLRQCLDVRKKAAGEAAQLTAEARMALAECLAAQQDAEAAEAHYREAHSALAGLALAIAQGGAKDEEAEAKQAAASLAAAAAAHGLGAALVALGRAKEAEPVLRDALETRQRQLGKDHKDTAATLSALAACLAGSGRPGEAEALFRGDVDAARRQYGADHPNTAAAMSALAGSLQAQGGDKAKEAEGLFRAARDISLAKLGRDHPNSLTVTANLAACLNGQGRHGEALPLYEEELEMTKAIQGEDHPDVGTALNHLATCLQKLERLSEAEKAAAAAVALYAQALGEGHPNGALAANSLGLILLAQGGGRSQEACEVLEKALATCNAKLGGSHPWTQVSKLNLEAAMRARVDAGLDPRQLEAARKAAEPEPEPVSEPVVHTAITAL</sequence>
<name>A0A835SQJ5_9CHLO</name>
<dbReference type="InterPro" id="IPR027417">
    <property type="entry name" value="P-loop_NTPase"/>
</dbReference>
<feature type="region of interest" description="Disordered" evidence="1">
    <location>
        <begin position="1"/>
        <end position="36"/>
    </location>
</feature>
<dbReference type="EMBL" id="JAEHOD010000106">
    <property type="protein sequence ID" value="KAG2426424.1"/>
    <property type="molecule type" value="Genomic_DNA"/>
</dbReference>
<dbReference type="InterPro" id="IPR011990">
    <property type="entry name" value="TPR-like_helical_dom_sf"/>
</dbReference>
<dbReference type="PANTHER" id="PTHR46082">
    <property type="entry name" value="ATP/GTP-BINDING PROTEIN-RELATED"/>
    <property type="match status" value="1"/>
</dbReference>
<accession>A0A835SQJ5</accession>
<evidence type="ECO:0000313" key="3">
    <source>
        <dbReference type="EMBL" id="KAG2426424.1"/>
    </source>
</evidence>
<comment type="caution">
    <text evidence="3">The sequence shown here is derived from an EMBL/GenBank/DDBJ whole genome shotgun (WGS) entry which is preliminary data.</text>
</comment>
<dbReference type="SMART" id="SM00382">
    <property type="entry name" value="AAA"/>
    <property type="match status" value="1"/>
</dbReference>
<proteinExistence type="predicted"/>
<dbReference type="Pfam" id="PF13424">
    <property type="entry name" value="TPR_12"/>
    <property type="match status" value="4"/>
</dbReference>
<dbReference type="Proteomes" id="UP000613740">
    <property type="component" value="Unassembled WGS sequence"/>
</dbReference>
<feature type="domain" description="AAA+ ATPase" evidence="2">
    <location>
        <begin position="530"/>
        <end position="686"/>
    </location>
</feature>
<dbReference type="Gene3D" id="1.25.40.10">
    <property type="entry name" value="Tetratricopeptide repeat domain"/>
    <property type="match status" value="4"/>
</dbReference>
<dbReference type="InterPro" id="IPR003593">
    <property type="entry name" value="AAA+_ATPase"/>
</dbReference>
<evidence type="ECO:0000256" key="1">
    <source>
        <dbReference type="SAM" id="MobiDB-lite"/>
    </source>
</evidence>
<dbReference type="InterPro" id="IPR019734">
    <property type="entry name" value="TPR_rpt"/>
</dbReference>
<dbReference type="PANTHER" id="PTHR46082:SF6">
    <property type="entry name" value="AAA+ ATPASE DOMAIN-CONTAINING PROTEIN-RELATED"/>
    <property type="match status" value="1"/>
</dbReference>
<feature type="compositionally biased region" description="Low complexity" evidence="1">
    <location>
        <begin position="11"/>
        <end position="35"/>
    </location>
</feature>